<gene>
    <name evidence="6" type="ORF">SAMN05421819_1275</name>
</gene>
<dbReference type="Gene3D" id="2.60.120.260">
    <property type="entry name" value="Galactose-binding domain-like"/>
    <property type="match status" value="1"/>
</dbReference>
<feature type="domain" description="Glycoside hydrolase family 2" evidence="5">
    <location>
        <begin position="184"/>
        <end position="273"/>
    </location>
</feature>
<dbReference type="PANTHER" id="PTHR42732:SF1">
    <property type="entry name" value="BETA-MANNOSIDASE"/>
    <property type="match status" value="1"/>
</dbReference>
<reference evidence="6 7" key="1">
    <citation type="submission" date="2016-10" db="EMBL/GenBank/DDBJ databases">
        <authorList>
            <person name="de Groot N.N."/>
        </authorList>
    </citation>
    <scope>NUCLEOTIDE SEQUENCE [LARGE SCALE GENOMIC DNA]</scope>
    <source>
        <strain evidence="6 7">DSM 22489</strain>
    </source>
</reference>
<sequence length="289" mass="31134">MNLSIFLRAFWAASHHAQATPPAAAHPRTVTQFTNGWRFLQSDAPRAEAPDYSDASWAAVTIPRDWSIAGPVKEEAPSLAGGGFFPTGVGWYRKAFHHAPIEGRKTYIAFDGVMANSAVYLNGHFLGHHPYGYTSFFYGLTPHLIRAVARNDEKVVATESLKTAGKPARIQFSADDAGAPPTPDWNDVRYVTATLVDAAGTRISGSATLIHFAVTGPGRITAVDNGDMMDHEAFQGRDRKLYDGNAVAILRATESSGRIIVTATSSGLTTASFKPNTGDVKPPAFGRRF</sequence>
<evidence type="ECO:0000259" key="5">
    <source>
        <dbReference type="Pfam" id="PF18565"/>
    </source>
</evidence>
<evidence type="ECO:0000256" key="2">
    <source>
        <dbReference type="ARBA" id="ARBA00022801"/>
    </source>
</evidence>
<evidence type="ECO:0000256" key="1">
    <source>
        <dbReference type="ARBA" id="ARBA00007401"/>
    </source>
</evidence>
<keyword evidence="4" id="KW-0732">Signal</keyword>
<dbReference type="GO" id="GO:0005975">
    <property type="term" value="P:carbohydrate metabolic process"/>
    <property type="evidence" value="ECO:0007669"/>
    <property type="project" value="InterPro"/>
</dbReference>
<proteinExistence type="inferred from homology"/>
<dbReference type="GO" id="GO:0004553">
    <property type="term" value="F:hydrolase activity, hydrolyzing O-glycosyl compounds"/>
    <property type="evidence" value="ECO:0007669"/>
    <property type="project" value="InterPro"/>
</dbReference>
<dbReference type="InterPro" id="IPR051913">
    <property type="entry name" value="GH2_Domain-Containing"/>
</dbReference>
<keyword evidence="2 6" id="KW-0378">Hydrolase</keyword>
<dbReference type="Pfam" id="PF18565">
    <property type="entry name" value="Glyco_hydro2_C5"/>
    <property type="match status" value="1"/>
</dbReference>
<evidence type="ECO:0000256" key="4">
    <source>
        <dbReference type="SAM" id="SignalP"/>
    </source>
</evidence>
<dbReference type="PANTHER" id="PTHR42732">
    <property type="entry name" value="BETA-GALACTOSIDASE"/>
    <property type="match status" value="1"/>
</dbReference>
<dbReference type="Proteomes" id="UP000236728">
    <property type="component" value="Unassembled WGS sequence"/>
</dbReference>
<protein>
    <submittedName>
        <fullName evidence="6">Glycosyl hydrolases family 2, sugar binding domain</fullName>
    </submittedName>
</protein>
<comment type="similarity">
    <text evidence="1">Belongs to the glycosyl hydrolase 2 family.</text>
</comment>
<dbReference type="EMBL" id="FNVA01000001">
    <property type="protein sequence ID" value="SEF80344.1"/>
    <property type="molecule type" value="Genomic_DNA"/>
</dbReference>
<feature type="chain" id="PRO_5009286698" evidence="4">
    <location>
        <begin position="20"/>
        <end position="289"/>
    </location>
</feature>
<accession>A0A1H5UZE8</accession>
<dbReference type="InterPro" id="IPR040605">
    <property type="entry name" value="Glyco_hydro2_dom5"/>
</dbReference>
<dbReference type="InterPro" id="IPR013783">
    <property type="entry name" value="Ig-like_fold"/>
</dbReference>
<name>A0A1H5UZE8_9BACT</name>
<keyword evidence="3" id="KW-0326">Glycosidase</keyword>
<evidence type="ECO:0000313" key="7">
    <source>
        <dbReference type="Proteomes" id="UP000236728"/>
    </source>
</evidence>
<evidence type="ECO:0000313" key="6">
    <source>
        <dbReference type="EMBL" id="SEF80344.1"/>
    </source>
</evidence>
<dbReference type="InterPro" id="IPR008979">
    <property type="entry name" value="Galactose-bd-like_sf"/>
</dbReference>
<feature type="signal peptide" evidence="4">
    <location>
        <begin position="1"/>
        <end position="19"/>
    </location>
</feature>
<keyword evidence="7" id="KW-1185">Reference proteome</keyword>
<dbReference type="AlphaFoldDB" id="A0A1H5UZE8"/>
<dbReference type="Gene3D" id="2.60.40.10">
    <property type="entry name" value="Immunoglobulins"/>
    <property type="match status" value="1"/>
</dbReference>
<evidence type="ECO:0000256" key="3">
    <source>
        <dbReference type="ARBA" id="ARBA00023295"/>
    </source>
</evidence>
<dbReference type="SUPFAM" id="SSF49785">
    <property type="entry name" value="Galactose-binding domain-like"/>
    <property type="match status" value="1"/>
</dbReference>
<organism evidence="6 7">
    <name type="scientific">Bryocella elongata</name>
    <dbReference type="NCBI Taxonomy" id="863522"/>
    <lineage>
        <taxon>Bacteria</taxon>
        <taxon>Pseudomonadati</taxon>
        <taxon>Acidobacteriota</taxon>
        <taxon>Terriglobia</taxon>
        <taxon>Terriglobales</taxon>
        <taxon>Acidobacteriaceae</taxon>
        <taxon>Bryocella</taxon>
    </lineage>
</organism>